<evidence type="ECO:0000259" key="11">
    <source>
        <dbReference type="Pfam" id="PF00482"/>
    </source>
</evidence>
<keyword evidence="4" id="KW-1003">Cell membrane</keyword>
<gene>
    <name evidence="12" type="ORF">EP47_12375</name>
</gene>
<dbReference type="GO" id="GO:0005886">
    <property type="term" value="C:plasma membrane"/>
    <property type="evidence" value="ECO:0007669"/>
    <property type="project" value="UniProtKB-SubCell"/>
</dbReference>
<dbReference type="InterPro" id="IPR003004">
    <property type="entry name" value="GspF/PilC"/>
</dbReference>
<feature type="domain" description="Type II secretion system protein GspF" evidence="11">
    <location>
        <begin position="77"/>
        <end position="200"/>
    </location>
</feature>
<evidence type="ECO:0000256" key="6">
    <source>
        <dbReference type="ARBA" id="ARBA00022692"/>
    </source>
</evidence>
<comment type="subcellular location">
    <subcellularLocation>
        <location evidence="1 9">Cell inner membrane</location>
        <topology evidence="1 9">Multi-pass membrane protein</topology>
    </subcellularLocation>
</comment>
<evidence type="ECO:0000256" key="8">
    <source>
        <dbReference type="ARBA" id="ARBA00023136"/>
    </source>
</evidence>
<dbReference type="InterPro" id="IPR042094">
    <property type="entry name" value="T2SS_GspF_sf"/>
</dbReference>
<keyword evidence="7 10" id="KW-1133">Transmembrane helix</keyword>
<evidence type="ECO:0000256" key="4">
    <source>
        <dbReference type="ARBA" id="ARBA00022475"/>
    </source>
</evidence>
<accession>A0A0A2SVS4</accession>
<evidence type="ECO:0000256" key="2">
    <source>
        <dbReference type="ARBA" id="ARBA00005745"/>
    </source>
</evidence>
<keyword evidence="3 9" id="KW-0813">Transport</keyword>
<sequence length="411" mass="45202">MINLMTSKNANSLLTFHYQGINKAGQKMEGDIQARSLALAKADLRKQGIVTNKVVKKRKPLFDRKNRKITQGDITVFSRQLATMIESGIPIVQSFDIVAKGQSNKRLKDLIETIKHDVETGLTLSESLIKHPAYFNELFCNLVDAGEKSGSLDIMLDKIATYKEKIETIKKKIKKALTYPIAVMIVAFLVTAGLLIFVVPQFESLFKGFGADLPAMTRAVITMSEFMQAYWYIIFGILGGAIYSFFYAKSHSLEFAQTIDKAMLKFPVIGTILEKAAIARFSRTLSITFAAGLPLVEALKSVAGATGNIVYAKATDKIREEVATGQQMFVAMENTHLFPNMVIQMVAIGEESGALEKMLSKVADFYEEEVNNAVDALSSLLEPIIMSILGILVGGLVVAMYLPIFKLGSAV</sequence>
<feature type="transmembrane region" description="Helical" evidence="10">
    <location>
        <begin position="229"/>
        <end position="248"/>
    </location>
</feature>
<dbReference type="PANTHER" id="PTHR30012">
    <property type="entry name" value="GENERAL SECRETION PATHWAY PROTEIN"/>
    <property type="match status" value="1"/>
</dbReference>
<feature type="transmembrane region" description="Helical" evidence="10">
    <location>
        <begin position="177"/>
        <end position="199"/>
    </location>
</feature>
<proteinExistence type="inferred from homology"/>
<name>A0A0A2SVS4_9GAMM</name>
<dbReference type="InterPro" id="IPR001992">
    <property type="entry name" value="T2SS_GspF/T4SS_PilC_CS"/>
</dbReference>
<evidence type="ECO:0000256" key="10">
    <source>
        <dbReference type="SAM" id="Phobius"/>
    </source>
</evidence>
<protein>
    <submittedName>
        <fullName evidence="12">Type II secretion system protein F</fullName>
    </submittedName>
</protein>
<dbReference type="STRING" id="1498499.EP47_12375"/>
<dbReference type="EMBL" id="JNCF01000009">
    <property type="protein sequence ID" value="KGP63821.1"/>
    <property type="molecule type" value="Genomic_DNA"/>
</dbReference>
<evidence type="ECO:0000256" key="1">
    <source>
        <dbReference type="ARBA" id="ARBA00004429"/>
    </source>
</evidence>
<evidence type="ECO:0000256" key="3">
    <source>
        <dbReference type="ARBA" id="ARBA00022448"/>
    </source>
</evidence>
<keyword evidence="8 10" id="KW-0472">Membrane</keyword>
<dbReference type="InterPro" id="IPR018076">
    <property type="entry name" value="T2SS_GspF_dom"/>
</dbReference>
<dbReference type="Proteomes" id="UP000054422">
    <property type="component" value="Unassembled WGS sequence"/>
</dbReference>
<dbReference type="Pfam" id="PF00482">
    <property type="entry name" value="T2SSF"/>
    <property type="match status" value="2"/>
</dbReference>
<dbReference type="Gene3D" id="1.20.81.30">
    <property type="entry name" value="Type II secretion system (T2SS), domain F"/>
    <property type="match status" value="2"/>
</dbReference>
<dbReference type="FunFam" id="1.20.81.30:FF:000001">
    <property type="entry name" value="Type II secretion system protein F"/>
    <property type="match status" value="2"/>
</dbReference>
<evidence type="ECO:0000256" key="5">
    <source>
        <dbReference type="ARBA" id="ARBA00022519"/>
    </source>
</evidence>
<evidence type="ECO:0000313" key="13">
    <source>
        <dbReference type="Proteomes" id="UP000054422"/>
    </source>
</evidence>
<comment type="similarity">
    <text evidence="2 9">Belongs to the GSP F family.</text>
</comment>
<reference evidence="12 13" key="1">
    <citation type="submission" date="2014-05" db="EMBL/GenBank/DDBJ databases">
        <authorList>
            <person name="Rizzardi K."/>
            <person name="Winiecka-Krusnell J."/>
            <person name="Ramliden M."/>
            <person name="Alm E."/>
            <person name="Andersson S."/>
            <person name="Byfors S."/>
        </authorList>
    </citation>
    <scope>NUCLEOTIDE SEQUENCE [LARGE SCALE GENOMIC DNA]</scope>
    <source>
        <strain evidence="12 13">LEGN</strain>
    </source>
</reference>
<organism evidence="12 13">
    <name type="scientific">Legionella norrlandica</name>
    <dbReference type="NCBI Taxonomy" id="1498499"/>
    <lineage>
        <taxon>Bacteria</taxon>
        <taxon>Pseudomonadati</taxon>
        <taxon>Pseudomonadota</taxon>
        <taxon>Gammaproteobacteria</taxon>
        <taxon>Legionellales</taxon>
        <taxon>Legionellaceae</taxon>
        <taxon>Legionella</taxon>
    </lineage>
</organism>
<dbReference type="PROSITE" id="PS00874">
    <property type="entry name" value="T2SP_F"/>
    <property type="match status" value="1"/>
</dbReference>
<comment type="caution">
    <text evidence="12">The sequence shown here is derived from an EMBL/GenBank/DDBJ whole genome shotgun (WGS) entry which is preliminary data.</text>
</comment>
<feature type="transmembrane region" description="Helical" evidence="10">
    <location>
        <begin position="384"/>
        <end position="404"/>
    </location>
</feature>
<dbReference type="GO" id="GO:0015628">
    <property type="term" value="P:protein secretion by the type II secretion system"/>
    <property type="evidence" value="ECO:0007669"/>
    <property type="project" value="TreeGrafter"/>
</dbReference>
<dbReference type="AlphaFoldDB" id="A0A0A2SVS4"/>
<feature type="domain" description="Type II secretion system protein GspF" evidence="11">
    <location>
        <begin position="281"/>
        <end position="403"/>
    </location>
</feature>
<evidence type="ECO:0000256" key="7">
    <source>
        <dbReference type="ARBA" id="ARBA00022989"/>
    </source>
</evidence>
<evidence type="ECO:0000256" key="9">
    <source>
        <dbReference type="RuleBase" id="RU003923"/>
    </source>
</evidence>
<dbReference type="PANTHER" id="PTHR30012:SF7">
    <property type="entry name" value="PROTEIN TRANSPORT PROTEIN HOFC HOMOLOG"/>
    <property type="match status" value="1"/>
</dbReference>
<dbReference type="PRINTS" id="PR00812">
    <property type="entry name" value="BCTERIALGSPF"/>
</dbReference>
<keyword evidence="5" id="KW-0997">Cell inner membrane</keyword>
<evidence type="ECO:0000313" key="12">
    <source>
        <dbReference type="EMBL" id="KGP63821.1"/>
    </source>
</evidence>
<keyword evidence="6 9" id="KW-0812">Transmembrane</keyword>
<keyword evidence="13" id="KW-1185">Reference proteome</keyword>